<dbReference type="AlphaFoldDB" id="A0A8H7SZL6"/>
<name>A0A8H7SZL6_9FUNG</name>
<dbReference type="EMBL" id="JAEPRE010000002">
    <property type="protein sequence ID" value="KAG2237926.1"/>
    <property type="molecule type" value="Genomic_DNA"/>
</dbReference>
<proteinExistence type="predicted"/>
<reference evidence="1" key="1">
    <citation type="submission" date="2021-01" db="EMBL/GenBank/DDBJ databases">
        <title>Metabolic potential, ecology and presence of endohyphal bacteria is reflected in genomic diversity of Mucoromycotina.</title>
        <authorList>
            <person name="Muszewska A."/>
            <person name="Okrasinska A."/>
            <person name="Steczkiewicz K."/>
            <person name="Drgas O."/>
            <person name="Orlowska M."/>
            <person name="Perlinska-Lenart U."/>
            <person name="Aleksandrzak-Piekarczyk T."/>
            <person name="Szatraj K."/>
            <person name="Zielenkiewicz U."/>
            <person name="Pilsyk S."/>
            <person name="Malc E."/>
            <person name="Mieczkowski P."/>
            <person name="Kruszewska J.S."/>
            <person name="Biernat P."/>
            <person name="Pawlowska J."/>
        </authorList>
    </citation>
    <scope>NUCLEOTIDE SEQUENCE</scope>
    <source>
        <strain evidence="1">WA0000018081</strain>
    </source>
</reference>
<gene>
    <name evidence="1" type="ORF">INT48_002231</name>
</gene>
<comment type="caution">
    <text evidence="1">The sequence shown here is derived from an EMBL/GenBank/DDBJ whole genome shotgun (WGS) entry which is preliminary data.</text>
</comment>
<accession>A0A8H7SZL6</accession>
<organism evidence="1 2">
    <name type="scientific">Thamnidium elegans</name>
    <dbReference type="NCBI Taxonomy" id="101142"/>
    <lineage>
        <taxon>Eukaryota</taxon>
        <taxon>Fungi</taxon>
        <taxon>Fungi incertae sedis</taxon>
        <taxon>Mucoromycota</taxon>
        <taxon>Mucoromycotina</taxon>
        <taxon>Mucoromycetes</taxon>
        <taxon>Mucorales</taxon>
        <taxon>Mucorineae</taxon>
        <taxon>Mucoraceae</taxon>
        <taxon>Thamnidium</taxon>
    </lineage>
</organism>
<protein>
    <submittedName>
        <fullName evidence="1">Uncharacterized protein</fullName>
    </submittedName>
</protein>
<evidence type="ECO:0000313" key="1">
    <source>
        <dbReference type="EMBL" id="KAG2237926.1"/>
    </source>
</evidence>
<sequence>MPRTNTNIIDAFASAVLAVVTKFPGTSFEGNVMGVCMDSSVSYRNVAFDVRPDIVIPLRQQQPTVTGEEYPDLLKDAIQATSPTESESESDVETKDLNWKECSISIDQCLASPDTSYHYLNPSLIDLSGAFATPA</sequence>
<keyword evidence="2" id="KW-1185">Reference proteome</keyword>
<dbReference type="Proteomes" id="UP000613177">
    <property type="component" value="Unassembled WGS sequence"/>
</dbReference>
<evidence type="ECO:0000313" key="2">
    <source>
        <dbReference type="Proteomes" id="UP000613177"/>
    </source>
</evidence>